<reference evidence="2" key="3">
    <citation type="submission" date="2023-05" db="EMBL/GenBank/DDBJ databases">
        <authorList>
            <person name="Smith C.H."/>
        </authorList>
    </citation>
    <scope>NUCLEOTIDE SEQUENCE</scope>
    <source>
        <strain evidence="2">CHS0354</strain>
        <tissue evidence="2">Mantle</tissue>
    </source>
</reference>
<dbReference type="PANTHER" id="PTHR22744">
    <property type="entry name" value="HELIX LOOP HELIX PROTEIN 21-RELATED"/>
    <property type="match status" value="1"/>
</dbReference>
<dbReference type="SUPFAM" id="SSF54695">
    <property type="entry name" value="POZ domain"/>
    <property type="match status" value="1"/>
</dbReference>
<keyword evidence="3" id="KW-1185">Reference proteome</keyword>
<sequence length="234" mass="27407">MEKEQRIKLDQSSVVEVNKKEDKKPPDLFQKSDLTDITLVVEGKELHFAKYPLIAGSSVFTCMIRDSENKSRLVLDDVPYQNMIMFLESLHPKTLKVITDQTLEQVTSIAHRFKHEGILHKCEEYIVERFNSECKSMDEMYPQFFFHLKVADKYGLKKAVQAGVLSKRVEKAYFFSKNLSRFGLNNIIKGYENDKNFNLLSSDTKFEILRRRLKVTEDVIELSDPFLKDYFNKD</sequence>
<evidence type="ECO:0000313" key="2">
    <source>
        <dbReference type="EMBL" id="KAK3590283.1"/>
    </source>
</evidence>
<organism evidence="2 3">
    <name type="scientific">Potamilus streckersoni</name>
    <dbReference type="NCBI Taxonomy" id="2493646"/>
    <lineage>
        <taxon>Eukaryota</taxon>
        <taxon>Metazoa</taxon>
        <taxon>Spiralia</taxon>
        <taxon>Lophotrochozoa</taxon>
        <taxon>Mollusca</taxon>
        <taxon>Bivalvia</taxon>
        <taxon>Autobranchia</taxon>
        <taxon>Heteroconchia</taxon>
        <taxon>Palaeoheterodonta</taxon>
        <taxon>Unionida</taxon>
        <taxon>Unionoidea</taxon>
        <taxon>Unionidae</taxon>
        <taxon>Ambleminae</taxon>
        <taxon>Lampsilini</taxon>
        <taxon>Potamilus</taxon>
    </lineage>
</organism>
<dbReference type="PANTHER" id="PTHR22744:SF12">
    <property type="entry name" value="BTB DOMAIN-CONTAINING PROTEIN"/>
    <property type="match status" value="1"/>
</dbReference>
<reference evidence="2" key="2">
    <citation type="journal article" date="2021" name="Genome Biol. Evol.">
        <title>Developing a high-quality reference genome for a parasitic bivalve with doubly uniparental inheritance (Bivalvia: Unionida).</title>
        <authorList>
            <person name="Smith C.H."/>
        </authorList>
    </citation>
    <scope>NUCLEOTIDE SEQUENCE</scope>
    <source>
        <strain evidence="2">CHS0354</strain>
        <tissue evidence="2">Mantle</tissue>
    </source>
</reference>
<dbReference type="AlphaFoldDB" id="A0AAE0SEL9"/>
<dbReference type="Proteomes" id="UP001195483">
    <property type="component" value="Unassembled WGS sequence"/>
</dbReference>
<name>A0AAE0SEL9_9BIVA</name>
<dbReference type="EMBL" id="JAEAOA010001747">
    <property type="protein sequence ID" value="KAK3590283.1"/>
    <property type="molecule type" value="Genomic_DNA"/>
</dbReference>
<evidence type="ECO:0000313" key="3">
    <source>
        <dbReference type="Proteomes" id="UP001195483"/>
    </source>
</evidence>
<dbReference type="Pfam" id="PF00651">
    <property type="entry name" value="BTB"/>
    <property type="match status" value="1"/>
</dbReference>
<evidence type="ECO:0000259" key="1">
    <source>
        <dbReference type="PROSITE" id="PS50097"/>
    </source>
</evidence>
<reference evidence="2" key="1">
    <citation type="journal article" date="2021" name="Genome Biol. Evol.">
        <title>A High-Quality Reference Genome for a Parasitic Bivalve with Doubly Uniparental Inheritance (Bivalvia: Unionida).</title>
        <authorList>
            <person name="Smith C.H."/>
        </authorList>
    </citation>
    <scope>NUCLEOTIDE SEQUENCE</scope>
    <source>
        <strain evidence="2">CHS0354</strain>
    </source>
</reference>
<accession>A0AAE0SEL9</accession>
<protein>
    <recommendedName>
        <fullName evidence="1">BTB domain-containing protein</fullName>
    </recommendedName>
</protein>
<dbReference type="InterPro" id="IPR000210">
    <property type="entry name" value="BTB/POZ_dom"/>
</dbReference>
<dbReference type="PROSITE" id="PS50097">
    <property type="entry name" value="BTB"/>
    <property type="match status" value="1"/>
</dbReference>
<comment type="caution">
    <text evidence="2">The sequence shown here is derived from an EMBL/GenBank/DDBJ whole genome shotgun (WGS) entry which is preliminary data.</text>
</comment>
<feature type="domain" description="BTB" evidence="1">
    <location>
        <begin position="35"/>
        <end position="99"/>
    </location>
</feature>
<dbReference type="SMART" id="SM00225">
    <property type="entry name" value="BTB"/>
    <property type="match status" value="1"/>
</dbReference>
<proteinExistence type="predicted"/>
<dbReference type="InterPro" id="IPR011333">
    <property type="entry name" value="SKP1/BTB/POZ_sf"/>
</dbReference>
<gene>
    <name evidence="2" type="ORF">CHS0354_029078</name>
</gene>
<dbReference type="Gene3D" id="3.30.710.10">
    <property type="entry name" value="Potassium Channel Kv1.1, Chain A"/>
    <property type="match status" value="1"/>
</dbReference>